<dbReference type="Pfam" id="PF12802">
    <property type="entry name" value="MarR_2"/>
    <property type="match status" value="1"/>
</dbReference>
<feature type="domain" description="HTH marR-type" evidence="1">
    <location>
        <begin position="10"/>
        <end position="145"/>
    </location>
</feature>
<organism evidence="2 3">
    <name type="scientific">Agromyces salentinus</name>
    <dbReference type="NCBI Taxonomy" id="269421"/>
    <lineage>
        <taxon>Bacteria</taxon>
        <taxon>Bacillati</taxon>
        <taxon>Actinomycetota</taxon>
        <taxon>Actinomycetes</taxon>
        <taxon>Micrococcales</taxon>
        <taxon>Microbacteriaceae</taxon>
        <taxon>Agromyces</taxon>
    </lineage>
</organism>
<dbReference type="EMBL" id="BAAANK010000012">
    <property type="protein sequence ID" value="GAA1846473.1"/>
    <property type="molecule type" value="Genomic_DNA"/>
</dbReference>
<accession>A0ABN2N1E3</accession>
<evidence type="ECO:0000313" key="2">
    <source>
        <dbReference type="EMBL" id="GAA1846473.1"/>
    </source>
</evidence>
<keyword evidence="3" id="KW-1185">Reference proteome</keyword>
<comment type="caution">
    <text evidence="2">The sequence shown here is derived from an EMBL/GenBank/DDBJ whole genome shotgun (WGS) entry which is preliminary data.</text>
</comment>
<dbReference type="Gene3D" id="1.10.10.10">
    <property type="entry name" value="Winged helix-like DNA-binding domain superfamily/Winged helix DNA-binding domain"/>
    <property type="match status" value="1"/>
</dbReference>
<dbReference type="InterPro" id="IPR000835">
    <property type="entry name" value="HTH_MarR-typ"/>
</dbReference>
<evidence type="ECO:0000313" key="3">
    <source>
        <dbReference type="Proteomes" id="UP001501746"/>
    </source>
</evidence>
<dbReference type="PANTHER" id="PTHR33164:SF43">
    <property type="entry name" value="HTH-TYPE TRANSCRIPTIONAL REPRESSOR YETL"/>
    <property type="match status" value="1"/>
</dbReference>
<reference evidence="2 3" key="1">
    <citation type="journal article" date="2019" name="Int. J. Syst. Evol. Microbiol.">
        <title>The Global Catalogue of Microorganisms (GCM) 10K type strain sequencing project: providing services to taxonomists for standard genome sequencing and annotation.</title>
        <authorList>
            <consortium name="The Broad Institute Genomics Platform"/>
            <consortium name="The Broad Institute Genome Sequencing Center for Infectious Disease"/>
            <person name="Wu L."/>
            <person name="Ma J."/>
        </authorList>
    </citation>
    <scope>NUCLEOTIDE SEQUENCE [LARGE SCALE GENOMIC DNA]</scope>
    <source>
        <strain evidence="2 3">JCM 14323</strain>
    </source>
</reference>
<name>A0ABN2N1E3_9MICO</name>
<dbReference type="PANTHER" id="PTHR33164">
    <property type="entry name" value="TRANSCRIPTIONAL REGULATOR, MARR FAMILY"/>
    <property type="match status" value="1"/>
</dbReference>
<dbReference type="RefSeq" id="WP_246205574.1">
    <property type="nucleotide sequence ID" value="NZ_BAAANK010000012.1"/>
</dbReference>
<sequence length="149" mass="16263">MSHDRTASIEDDIRSLLVVMPRIIGRAKRRTLPPELVGYELTPRHLTLFAMLLDGPLTVNELASALTLAPSTVSLMVGDLVDQGLLDRTEDAGDRRRKLIGLAEARRGAIDAWLGDSATAWRHALAPLDADARAVVIRALRAYEDALST</sequence>
<dbReference type="InterPro" id="IPR039422">
    <property type="entry name" value="MarR/SlyA-like"/>
</dbReference>
<dbReference type="PROSITE" id="PS50995">
    <property type="entry name" value="HTH_MARR_2"/>
    <property type="match status" value="1"/>
</dbReference>
<dbReference type="InterPro" id="IPR036388">
    <property type="entry name" value="WH-like_DNA-bd_sf"/>
</dbReference>
<dbReference type="Proteomes" id="UP001501746">
    <property type="component" value="Unassembled WGS sequence"/>
</dbReference>
<dbReference type="SMART" id="SM00347">
    <property type="entry name" value="HTH_MARR"/>
    <property type="match status" value="1"/>
</dbReference>
<dbReference type="SUPFAM" id="SSF46785">
    <property type="entry name" value="Winged helix' DNA-binding domain"/>
    <property type="match status" value="1"/>
</dbReference>
<protein>
    <submittedName>
        <fullName evidence="2">MarR family winged helix-turn-helix transcriptional regulator</fullName>
    </submittedName>
</protein>
<gene>
    <name evidence="2" type="ORF">GCM10009750_36120</name>
</gene>
<proteinExistence type="predicted"/>
<evidence type="ECO:0000259" key="1">
    <source>
        <dbReference type="PROSITE" id="PS50995"/>
    </source>
</evidence>
<dbReference type="InterPro" id="IPR036390">
    <property type="entry name" value="WH_DNA-bd_sf"/>
</dbReference>